<organism evidence="3 4">
    <name type="scientific">Luteimonas rhizosphaericola</name>
    <dbReference type="NCBI Taxonomy" id="3042024"/>
    <lineage>
        <taxon>Bacteria</taxon>
        <taxon>Pseudomonadati</taxon>
        <taxon>Pseudomonadota</taxon>
        <taxon>Gammaproteobacteria</taxon>
        <taxon>Lysobacterales</taxon>
        <taxon>Lysobacteraceae</taxon>
        <taxon>Luteimonas</taxon>
    </lineage>
</organism>
<dbReference type="RefSeq" id="WP_280600733.1">
    <property type="nucleotide sequence ID" value="NZ_JARXRN010000021.1"/>
</dbReference>
<name>A0ABT6JJG3_9GAMM</name>
<dbReference type="Proteomes" id="UP001156831">
    <property type="component" value="Unassembled WGS sequence"/>
</dbReference>
<evidence type="ECO:0000259" key="2">
    <source>
        <dbReference type="Pfam" id="PF13488"/>
    </source>
</evidence>
<dbReference type="Pfam" id="PF13488">
    <property type="entry name" value="Gly-zipper_Omp"/>
    <property type="match status" value="1"/>
</dbReference>
<gene>
    <name evidence="3" type="ORF">QFW80_06625</name>
</gene>
<feature type="compositionally biased region" description="Basic and acidic residues" evidence="1">
    <location>
        <begin position="1"/>
        <end position="17"/>
    </location>
</feature>
<reference evidence="3 4" key="1">
    <citation type="submission" date="2023-04" db="EMBL/GenBank/DDBJ databases">
        <title>Luteimonas sp. M1R5S18.</title>
        <authorList>
            <person name="Sun J.-Q."/>
        </authorList>
    </citation>
    <scope>NUCLEOTIDE SEQUENCE [LARGE SCALE GENOMIC DNA]</scope>
    <source>
        <strain evidence="3 4">M1R5S18</strain>
    </source>
</reference>
<protein>
    <recommendedName>
        <fullName evidence="2">Glycine zipper domain-containing protein</fullName>
    </recommendedName>
</protein>
<proteinExistence type="predicted"/>
<evidence type="ECO:0000313" key="4">
    <source>
        <dbReference type="Proteomes" id="UP001156831"/>
    </source>
</evidence>
<keyword evidence="4" id="KW-1185">Reference proteome</keyword>
<feature type="region of interest" description="Disordered" evidence="1">
    <location>
        <begin position="1"/>
        <end position="34"/>
    </location>
</feature>
<accession>A0ABT6JJG3</accession>
<dbReference type="InterPro" id="IPR039567">
    <property type="entry name" value="Gly-zipper"/>
</dbReference>
<evidence type="ECO:0000313" key="3">
    <source>
        <dbReference type="EMBL" id="MDH5830191.1"/>
    </source>
</evidence>
<comment type="caution">
    <text evidence="3">The sequence shown here is derived from an EMBL/GenBank/DDBJ whole genome shotgun (WGS) entry which is preliminary data.</text>
</comment>
<evidence type="ECO:0000256" key="1">
    <source>
        <dbReference type="SAM" id="MobiDB-lite"/>
    </source>
</evidence>
<feature type="domain" description="Glycine zipper" evidence="2">
    <location>
        <begin position="33"/>
        <end position="75"/>
    </location>
</feature>
<dbReference type="PANTHER" id="PTHR21525">
    <property type="entry name" value="MOTILE SPERM PROTEIN"/>
    <property type="match status" value="1"/>
</dbReference>
<dbReference type="EMBL" id="JARXRN010000021">
    <property type="protein sequence ID" value="MDH5830191.1"/>
    <property type="molecule type" value="Genomic_DNA"/>
</dbReference>
<dbReference type="PANTHER" id="PTHR21525:SF9">
    <property type="entry name" value="CHANNEL_COLICIN DOMAIN-CONTAINING PROTEIN"/>
    <property type="match status" value="1"/>
</dbReference>
<sequence length="172" mass="18192">MTNHNDETHLDKHDANRDPITGTPGAHPVGTGVGAAAGGVAGAAVGSVAGPVGTVVGAAVGAVAGGLGGKAVGERVNPTVEEAYWRENYSTETYRKPEFGYEDYAPAYRTGYEGRARYADRDFDAAESDLRAEYERGRGNSRLEWNDARDATRAAWHRVERALPGDADGDGR</sequence>